<reference evidence="1 2" key="1">
    <citation type="submission" date="2019-02" db="EMBL/GenBank/DDBJ databases">
        <title>Sequencing the genomes of 1000 actinobacteria strains.</title>
        <authorList>
            <person name="Klenk H.-P."/>
        </authorList>
    </citation>
    <scope>NUCLEOTIDE SEQUENCE [LARGE SCALE GENOMIC DNA]</scope>
    <source>
        <strain evidence="1 2">DSM 18319</strain>
    </source>
</reference>
<organism evidence="1 2">
    <name type="scientific">Microterricola gilva</name>
    <dbReference type="NCBI Taxonomy" id="393267"/>
    <lineage>
        <taxon>Bacteria</taxon>
        <taxon>Bacillati</taxon>
        <taxon>Actinomycetota</taxon>
        <taxon>Actinomycetes</taxon>
        <taxon>Micrococcales</taxon>
        <taxon>Microbacteriaceae</taxon>
        <taxon>Microterricola</taxon>
    </lineage>
</organism>
<dbReference type="Gene3D" id="1.25.10.90">
    <property type="match status" value="1"/>
</dbReference>
<dbReference type="AlphaFoldDB" id="A0A4Q8AQC7"/>
<dbReference type="RefSeq" id="WP_130506454.1">
    <property type="nucleotide sequence ID" value="NZ_SHLC01000001.1"/>
</dbReference>
<evidence type="ECO:0000313" key="2">
    <source>
        <dbReference type="Proteomes" id="UP000291483"/>
    </source>
</evidence>
<accession>A0A4Q8AQC7</accession>
<dbReference type="Pfam" id="PF08713">
    <property type="entry name" value="DNA_alkylation"/>
    <property type="match status" value="1"/>
</dbReference>
<gene>
    <name evidence="1" type="ORF">EV379_2571</name>
</gene>
<dbReference type="InterPro" id="IPR014825">
    <property type="entry name" value="DNA_alkylation"/>
</dbReference>
<proteinExistence type="predicted"/>
<sequence length="245" mass="27604">MGEERVDAPPLTASAFVAALWREQSDAELAKYGRYFPGADAQANGDRFIGVRMGTVFALARDHAALPLDQIEALLDDDIHEARAGALRIMANRAKATSTDDGARRQLYELYLRRHDRINNWDLVDLGAWDVVGGWLRDHPRDVLYRLAESESLWERRTGMLATLAFVRRGELDDAYAIAERLLGDPEDLVRKPIGAVLRAAGDHDEERLRAFIDRHGPSMARVTLRFAIEHFDEATRRQLLSTTA</sequence>
<dbReference type="PANTHER" id="PTHR34070">
    <property type="entry name" value="ARMADILLO-TYPE FOLD"/>
    <property type="match status" value="1"/>
</dbReference>
<dbReference type="InterPro" id="IPR016024">
    <property type="entry name" value="ARM-type_fold"/>
</dbReference>
<protein>
    <submittedName>
        <fullName evidence="1">DNA alkylation repair enzyme</fullName>
    </submittedName>
</protein>
<dbReference type="SUPFAM" id="SSF48371">
    <property type="entry name" value="ARM repeat"/>
    <property type="match status" value="1"/>
</dbReference>
<dbReference type="OrthoDB" id="9775346at2"/>
<dbReference type="PANTHER" id="PTHR34070:SF1">
    <property type="entry name" value="DNA ALKYLATION REPAIR PROTEIN"/>
    <property type="match status" value="1"/>
</dbReference>
<keyword evidence="2" id="KW-1185">Reference proteome</keyword>
<name>A0A4Q8AQC7_9MICO</name>
<evidence type="ECO:0000313" key="1">
    <source>
        <dbReference type="EMBL" id="RZU66219.1"/>
    </source>
</evidence>
<dbReference type="Proteomes" id="UP000291483">
    <property type="component" value="Unassembled WGS sequence"/>
</dbReference>
<dbReference type="CDD" id="cd06561">
    <property type="entry name" value="AlkD_like"/>
    <property type="match status" value="1"/>
</dbReference>
<comment type="caution">
    <text evidence="1">The sequence shown here is derived from an EMBL/GenBank/DDBJ whole genome shotgun (WGS) entry which is preliminary data.</text>
</comment>
<dbReference type="EMBL" id="SHLC01000001">
    <property type="protein sequence ID" value="RZU66219.1"/>
    <property type="molecule type" value="Genomic_DNA"/>
</dbReference>